<dbReference type="AlphaFoldDB" id="A0AAV9WXB1"/>
<keyword evidence="6" id="KW-1185">Reference proteome</keyword>
<dbReference type="EMBL" id="JAVHJO010000014">
    <property type="protein sequence ID" value="KAK6528983.1"/>
    <property type="molecule type" value="Genomic_DNA"/>
</dbReference>
<dbReference type="Proteomes" id="UP001365542">
    <property type="component" value="Unassembled WGS sequence"/>
</dbReference>
<dbReference type="Pfam" id="PF10165">
    <property type="entry name" value="Ric8"/>
    <property type="match status" value="1"/>
</dbReference>
<evidence type="ECO:0000256" key="2">
    <source>
        <dbReference type="ARBA" id="ARBA00022658"/>
    </source>
</evidence>
<dbReference type="GO" id="GO:0001965">
    <property type="term" value="F:G-protein alpha-subunit binding"/>
    <property type="evidence" value="ECO:0007669"/>
    <property type="project" value="TreeGrafter"/>
</dbReference>
<evidence type="ECO:0000313" key="6">
    <source>
        <dbReference type="Proteomes" id="UP001365542"/>
    </source>
</evidence>
<evidence type="ECO:0000313" key="5">
    <source>
        <dbReference type="EMBL" id="KAK6528983.1"/>
    </source>
</evidence>
<comment type="caution">
    <text evidence="5">The sequence shown here is derived from an EMBL/GenBank/DDBJ whole genome shotgun (WGS) entry which is preliminary data.</text>
</comment>
<dbReference type="InterPro" id="IPR019318">
    <property type="entry name" value="Gua_nucleotide_exch_fac_Ric8"/>
</dbReference>
<dbReference type="PANTHER" id="PTHR12425:SF5">
    <property type="entry name" value="SYNEMBRYN"/>
    <property type="match status" value="1"/>
</dbReference>
<proteinExistence type="inferred from homology"/>
<evidence type="ECO:0000256" key="3">
    <source>
        <dbReference type="ARBA" id="ARBA00023186"/>
    </source>
</evidence>
<organism evidence="5 6">
    <name type="scientific">Orbilia ellipsospora</name>
    <dbReference type="NCBI Taxonomy" id="2528407"/>
    <lineage>
        <taxon>Eukaryota</taxon>
        <taxon>Fungi</taxon>
        <taxon>Dikarya</taxon>
        <taxon>Ascomycota</taxon>
        <taxon>Pezizomycotina</taxon>
        <taxon>Orbiliomycetes</taxon>
        <taxon>Orbiliales</taxon>
        <taxon>Orbiliaceae</taxon>
        <taxon>Orbilia</taxon>
    </lineage>
</organism>
<evidence type="ECO:0000256" key="4">
    <source>
        <dbReference type="SAM" id="MobiDB-lite"/>
    </source>
</evidence>
<sequence>MANAINIKREQVAALVDQLRQNVTAADETKLSQTEEQAILEKLKVHGRTTAGSDAIYSKDGITLLSSIAFRDPCISESSREALRCIANAMFLNRTTSQYFTDGGFVEKASEAYKSESYDDEFLLGRILFFVTTYSETNGLILACVKDHGLVENTNSAITRHAASYAHAHTTSTDTSQMEGMALQDTLKLLYTLTAKLEDQKADLFGPIVPDLITILTSVPITPSSPLRPPIHHILDALSNIPLDNDTTKATLFPAEYPTKHLFRIVKILDAAAQVSTGSSSRNSATDEFDDRAASLLKLLHEIYPIAPEEAKQFLRESLLPSETERSHPLGSHISASLPSRLLRLSSSPSTSNTRTLLSTLLFTVSDSDPTTFIKNVGYGHASGYLMMAGIPIPPTALEEARRSKTTGKDVNPITGQYLDDEIKAIQESGVRGVEDMTDEEKEREAERLFVLFERLNRTGVINVENPVRTALHEGRFEELNDDDDDEDKGGNANGATRGA</sequence>
<dbReference type="GO" id="GO:0005737">
    <property type="term" value="C:cytoplasm"/>
    <property type="evidence" value="ECO:0007669"/>
    <property type="project" value="TreeGrafter"/>
</dbReference>
<accession>A0AAV9WXB1</accession>
<evidence type="ECO:0008006" key="7">
    <source>
        <dbReference type="Google" id="ProtNLM"/>
    </source>
</evidence>
<evidence type="ECO:0000256" key="1">
    <source>
        <dbReference type="ARBA" id="ARBA00009049"/>
    </source>
</evidence>
<gene>
    <name evidence="5" type="ORF">TWF694_004208</name>
</gene>
<protein>
    <recommendedName>
        <fullName evidence="7">Guanine nucleotide exchange factor synembryn</fullName>
    </recommendedName>
</protein>
<dbReference type="GO" id="GO:0005085">
    <property type="term" value="F:guanyl-nucleotide exchange factor activity"/>
    <property type="evidence" value="ECO:0007669"/>
    <property type="project" value="UniProtKB-KW"/>
</dbReference>
<feature type="region of interest" description="Disordered" evidence="4">
    <location>
        <begin position="476"/>
        <end position="500"/>
    </location>
</feature>
<keyword evidence="2" id="KW-0344">Guanine-nucleotide releasing factor</keyword>
<comment type="similarity">
    <text evidence="1">Belongs to the synembryn family.</text>
</comment>
<dbReference type="GO" id="GO:0007186">
    <property type="term" value="P:G protein-coupled receptor signaling pathway"/>
    <property type="evidence" value="ECO:0007669"/>
    <property type="project" value="TreeGrafter"/>
</dbReference>
<name>A0AAV9WXB1_9PEZI</name>
<dbReference type="PANTHER" id="PTHR12425">
    <property type="entry name" value="SYNEMBRYN"/>
    <property type="match status" value="1"/>
</dbReference>
<keyword evidence="3" id="KW-0143">Chaperone</keyword>
<reference evidence="5 6" key="1">
    <citation type="submission" date="2019-10" db="EMBL/GenBank/DDBJ databases">
        <authorList>
            <person name="Palmer J.M."/>
        </authorList>
    </citation>
    <scope>NUCLEOTIDE SEQUENCE [LARGE SCALE GENOMIC DNA]</scope>
    <source>
        <strain evidence="5 6">TWF694</strain>
    </source>
</reference>